<feature type="domain" description="T6SS Phospholipase effector Tle1-like C-terminal" evidence="3">
    <location>
        <begin position="430"/>
        <end position="764"/>
    </location>
</feature>
<evidence type="ECO:0008006" key="6">
    <source>
        <dbReference type="Google" id="ProtNLM"/>
    </source>
</evidence>
<sequence>MNDDIQRDPVTKVEAFPLAGRLPKTPAETLNNLKCQDRERAAHQSQLNVAAGSKQAPACCKPLHISLFFDGTNNNEPEDKKPYQQKPYGALSNIARLYHASLGRDEDAISLKTRAEGYFSYYMPGVGTPFPVIGEADFSDDGLKYAKGGQNRINWAITCLIAAIKESCKEHLDISEAAGLVRKTATGWLQSGAEVTQSVMKPKFTELESLVAAQKNPKLLAIKLYVYGFSRGAAEARAFVWWLLPLLKRERDGKKGFFLAGLPITLEFLGLFDTVASVGVAHVAPFFAGHMSWADDTMKLPDETEYGDFIKCCRHFVAAHEQRLCFPLDSVRRIAGKVSKYPSYAREYVYPGMHSDVGGGYLLGEQGMGMDKQGMLLSQIPLHDMYAQALAVGAPLQVPDVGQRECDSTFPAWRMMAGDTLLQFQVEPDLITRFNAWLATCPNGPVEEVLATMTGQITAWRIRRFAAAPGNAVSYRQQRFFADSARNGRSEDEDAGKYAANKQARIDAANAIKKERQAAQDAAARAKAAGGQAADLPPKPGPRIYEPAMDQRQWSEAAAEFRHDYEGRILRQQHSVAQILIDTLPASTILLINGDDEVAEFNRLKTAGEAGVKTLFSPDMADVLALYDNHIHDSRAWFMYSSLGSREMWSGYFRNRMIYVDTLTNKALSPVAVAGRVIGVATLVGGVVYTVRQRNLKGIAGGLAGTLAVTSLEHVITDQITGATIPALPGADKLWAFTNDIGTVVTQQQQESVLAFHQSGMDRLNQLIAAAGGTVQGSSSTAPGVQTQAEGMLA</sequence>
<dbReference type="Pfam" id="PF22137">
    <property type="entry name" value="T6SS_Tle1-like_C"/>
    <property type="match status" value="1"/>
</dbReference>
<proteinExistence type="predicted"/>
<feature type="compositionally biased region" description="Low complexity" evidence="1">
    <location>
        <begin position="519"/>
        <end position="535"/>
    </location>
</feature>
<dbReference type="Proteomes" id="UP000037939">
    <property type="component" value="Unassembled WGS sequence"/>
</dbReference>
<dbReference type="PANTHER" id="PTHR33840">
    <property type="match status" value="1"/>
</dbReference>
<evidence type="ECO:0000259" key="2">
    <source>
        <dbReference type="Pfam" id="PF09994"/>
    </source>
</evidence>
<accession>A0A0N1JT48</accession>
<dbReference type="InterPro" id="IPR054388">
    <property type="entry name" value="Tle1-like_C"/>
</dbReference>
<name>A0A0N1JT48_9NEIS</name>
<evidence type="ECO:0000313" key="4">
    <source>
        <dbReference type="EMBL" id="KPC53778.1"/>
    </source>
</evidence>
<feature type="domain" description="T6SS Phospholipase effector Tle1-like catalytic" evidence="2">
    <location>
        <begin position="264"/>
        <end position="388"/>
    </location>
</feature>
<gene>
    <name evidence="4" type="ORF">WG78_08040</name>
</gene>
<dbReference type="RefSeq" id="WP_053937268.1">
    <property type="nucleotide sequence ID" value="NZ_LAQT01000005.1"/>
</dbReference>
<feature type="region of interest" description="Disordered" evidence="1">
    <location>
        <begin position="774"/>
        <end position="794"/>
    </location>
</feature>
<evidence type="ECO:0000256" key="1">
    <source>
        <dbReference type="SAM" id="MobiDB-lite"/>
    </source>
</evidence>
<protein>
    <recommendedName>
        <fullName evidence="6">DUF2235 domain-containing protein</fullName>
    </recommendedName>
</protein>
<dbReference type="AlphaFoldDB" id="A0A0N1JT48"/>
<comment type="caution">
    <text evidence="4">The sequence shown here is derived from an EMBL/GenBank/DDBJ whole genome shotgun (WGS) entry which is preliminary data.</text>
</comment>
<evidence type="ECO:0000313" key="5">
    <source>
        <dbReference type="Proteomes" id="UP000037939"/>
    </source>
</evidence>
<dbReference type="OrthoDB" id="8613855at2"/>
<dbReference type="PATRIC" id="fig|857265.3.peg.1647"/>
<evidence type="ECO:0000259" key="3">
    <source>
        <dbReference type="Pfam" id="PF22137"/>
    </source>
</evidence>
<organism evidence="4 5">
    <name type="scientific">Amantichitinum ursilacus</name>
    <dbReference type="NCBI Taxonomy" id="857265"/>
    <lineage>
        <taxon>Bacteria</taxon>
        <taxon>Pseudomonadati</taxon>
        <taxon>Pseudomonadota</taxon>
        <taxon>Betaproteobacteria</taxon>
        <taxon>Neisseriales</taxon>
        <taxon>Chitinibacteraceae</taxon>
        <taxon>Amantichitinum</taxon>
    </lineage>
</organism>
<dbReference type="PANTHER" id="PTHR33840:SF1">
    <property type="entry name" value="TLE1 PHOSPHOLIPASE DOMAIN-CONTAINING PROTEIN"/>
    <property type="match status" value="1"/>
</dbReference>
<keyword evidence="5" id="KW-1185">Reference proteome</keyword>
<dbReference type="InterPro" id="IPR018712">
    <property type="entry name" value="Tle1-like_cat"/>
</dbReference>
<dbReference type="Pfam" id="PF09994">
    <property type="entry name" value="T6SS_Tle1-like_cat"/>
    <property type="match status" value="1"/>
</dbReference>
<feature type="region of interest" description="Disordered" evidence="1">
    <location>
        <begin position="517"/>
        <end position="540"/>
    </location>
</feature>
<dbReference type="STRING" id="857265.WG78_08040"/>
<reference evidence="4 5" key="1">
    <citation type="submission" date="2015-07" db="EMBL/GenBank/DDBJ databases">
        <title>Draft genome sequence of the Amantichitinum ursilacus IGB-41, a new chitin-degrading bacterium.</title>
        <authorList>
            <person name="Kirstahler P."/>
            <person name="Guenther M."/>
            <person name="Grumaz C."/>
            <person name="Rupp S."/>
            <person name="Zibek S."/>
            <person name="Sohn K."/>
        </authorList>
    </citation>
    <scope>NUCLEOTIDE SEQUENCE [LARGE SCALE GENOMIC DNA]</scope>
    <source>
        <strain evidence="4 5">IGB-41</strain>
    </source>
</reference>
<dbReference type="EMBL" id="LAQT01000005">
    <property type="protein sequence ID" value="KPC53778.1"/>
    <property type="molecule type" value="Genomic_DNA"/>
</dbReference>
<feature type="compositionally biased region" description="Polar residues" evidence="1">
    <location>
        <begin position="776"/>
        <end position="794"/>
    </location>
</feature>